<dbReference type="GO" id="GO:0003676">
    <property type="term" value="F:nucleic acid binding"/>
    <property type="evidence" value="ECO:0007669"/>
    <property type="project" value="InterPro"/>
</dbReference>
<keyword evidence="3" id="KW-1185">Reference proteome</keyword>
<dbReference type="Proteomes" id="UP000009072">
    <property type="component" value="Chromosome"/>
</dbReference>
<dbReference type="SMART" id="SM00316">
    <property type="entry name" value="S1"/>
    <property type="match status" value="1"/>
</dbReference>
<name>Q6KH89_MYCM1</name>
<dbReference type="STRING" id="267748.MMOB5550"/>
<dbReference type="SUPFAM" id="SSF50249">
    <property type="entry name" value="Nucleic acid-binding proteins"/>
    <property type="match status" value="1"/>
</dbReference>
<organism evidence="2 3">
    <name type="scientific">Mycoplasma mobile (strain ATCC 43663 / 163K / NCTC 11711)</name>
    <name type="common">Mesomycoplasma mobile</name>
    <dbReference type="NCBI Taxonomy" id="267748"/>
    <lineage>
        <taxon>Bacteria</taxon>
        <taxon>Bacillati</taxon>
        <taxon>Mycoplasmatota</taxon>
        <taxon>Mycoplasmoidales</taxon>
        <taxon>Metamycoplasmataceae</taxon>
        <taxon>Mesomycoplasma</taxon>
    </lineage>
</organism>
<sequence>MFKKDQVLFGKVEQINFKNIILLFDEYKAIVFINELSDYFVQNISHLFKIGEKIFVQIYKIEEEEKVLYCSYKALMPNLLKEPFDHVIEETKNGFQNLLNKTNKEIKKWKKSNLIY</sequence>
<dbReference type="InterPro" id="IPR012340">
    <property type="entry name" value="NA-bd_OB-fold"/>
</dbReference>
<accession>Q6KH89</accession>
<reference evidence="2 3" key="1">
    <citation type="journal article" date="2004" name="Genome Res.">
        <title>The complete genome and proteome of Mycoplasma mobile.</title>
        <authorList>
            <person name="Jaffe J.D."/>
            <person name="Stange-Thomann N."/>
            <person name="Smith C."/>
            <person name="DeCaprio D."/>
            <person name="Fisher S."/>
            <person name="Butler J."/>
            <person name="Calvo S."/>
            <person name="Elkins T."/>
            <person name="FitzGerald M.G."/>
            <person name="Hafez N."/>
            <person name="Kodira C.D."/>
            <person name="Major J."/>
            <person name="Wang S."/>
            <person name="Wilkinson J."/>
            <person name="Nicol R."/>
            <person name="Nusbaum C."/>
            <person name="Birren B."/>
            <person name="Berg H.C."/>
            <person name="Church G.M."/>
        </authorList>
    </citation>
    <scope>NUCLEOTIDE SEQUENCE [LARGE SCALE GENOMIC DNA]</scope>
    <source>
        <strain evidence="3">ATCC 43663 / 163K / NCTC 11711</strain>
    </source>
</reference>
<feature type="domain" description="S1 motif" evidence="1">
    <location>
        <begin position="5"/>
        <end position="73"/>
    </location>
</feature>
<dbReference type="RefSeq" id="WP_011265075.1">
    <property type="nucleotide sequence ID" value="NC_006908.1"/>
</dbReference>
<dbReference type="Gene3D" id="2.40.50.140">
    <property type="entry name" value="Nucleic acid-binding proteins"/>
    <property type="match status" value="1"/>
</dbReference>
<dbReference type="HOGENOM" id="CLU_2155579_0_0_14"/>
<evidence type="ECO:0000313" key="2">
    <source>
        <dbReference type="EMBL" id="AAT28041.1"/>
    </source>
</evidence>
<gene>
    <name evidence="2" type="primary">rpsA</name>
    <name evidence="2" type="ordered locus">MMOB5550</name>
</gene>
<dbReference type="PROSITE" id="PS50126">
    <property type="entry name" value="S1"/>
    <property type="match status" value="1"/>
</dbReference>
<dbReference type="KEGG" id="mmo:MMOB5550"/>
<protein>
    <submittedName>
        <fullName evidence="2">30S ribosomal protein s1</fullName>
    </submittedName>
</protein>
<dbReference type="GO" id="GO:0005840">
    <property type="term" value="C:ribosome"/>
    <property type="evidence" value="ECO:0007669"/>
    <property type="project" value="UniProtKB-KW"/>
</dbReference>
<keyword evidence="2" id="KW-0689">Ribosomal protein</keyword>
<dbReference type="OrthoDB" id="398924at2"/>
<evidence type="ECO:0000259" key="1">
    <source>
        <dbReference type="PROSITE" id="PS50126"/>
    </source>
</evidence>
<dbReference type="InterPro" id="IPR003029">
    <property type="entry name" value="S1_domain"/>
</dbReference>
<evidence type="ECO:0000313" key="3">
    <source>
        <dbReference type="Proteomes" id="UP000009072"/>
    </source>
</evidence>
<dbReference type="EMBL" id="AE017308">
    <property type="protein sequence ID" value="AAT28041.1"/>
    <property type="molecule type" value="Genomic_DNA"/>
</dbReference>
<dbReference type="AlphaFoldDB" id="Q6KH89"/>
<keyword evidence="2" id="KW-0687">Ribonucleoprotein</keyword>
<proteinExistence type="predicted"/>